<evidence type="ECO:0000256" key="7">
    <source>
        <dbReference type="ARBA" id="ARBA00023027"/>
    </source>
</evidence>
<evidence type="ECO:0000256" key="3">
    <source>
        <dbReference type="ARBA" id="ARBA00022679"/>
    </source>
</evidence>
<dbReference type="GO" id="GO:0106274">
    <property type="term" value="F:NAD+-protein-arginine ADP-ribosyltransferase activity"/>
    <property type="evidence" value="ECO:0007669"/>
    <property type="project" value="UniProtKB-EC"/>
</dbReference>
<dbReference type="Gene3D" id="3.90.176.10">
    <property type="entry name" value="Toxin ADP-ribosyltransferase, Chain A, domain 1"/>
    <property type="match status" value="1"/>
</dbReference>
<dbReference type="OrthoDB" id="423533at2759"/>
<dbReference type="PROSITE" id="PS01291">
    <property type="entry name" value="ART"/>
    <property type="match status" value="1"/>
</dbReference>
<keyword evidence="7 10" id="KW-0520">NAD</keyword>
<name>A0A8T2IDX2_9PIPI</name>
<proteinExistence type="inferred from homology"/>
<dbReference type="PROSITE" id="PS51996">
    <property type="entry name" value="TR_MART"/>
    <property type="match status" value="1"/>
</dbReference>
<dbReference type="GO" id="GO:0003950">
    <property type="term" value="F:NAD+ poly-ADP-ribosyltransferase activity"/>
    <property type="evidence" value="ECO:0007669"/>
    <property type="project" value="TreeGrafter"/>
</dbReference>
<keyword evidence="2 10" id="KW-0328">Glycosyltransferase</keyword>
<evidence type="ECO:0000256" key="2">
    <source>
        <dbReference type="ARBA" id="ARBA00022676"/>
    </source>
</evidence>
<comment type="similarity">
    <text evidence="1 10">Belongs to the Arg-specific ADP-ribosyltransferase family.</text>
</comment>
<organism evidence="11 12">
    <name type="scientific">Hymenochirus boettgeri</name>
    <name type="common">Congo dwarf clawed frog</name>
    <dbReference type="NCBI Taxonomy" id="247094"/>
    <lineage>
        <taxon>Eukaryota</taxon>
        <taxon>Metazoa</taxon>
        <taxon>Chordata</taxon>
        <taxon>Craniata</taxon>
        <taxon>Vertebrata</taxon>
        <taxon>Euteleostomi</taxon>
        <taxon>Amphibia</taxon>
        <taxon>Batrachia</taxon>
        <taxon>Anura</taxon>
        <taxon>Pipoidea</taxon>
        <taxon>Pipidae</taxon>
        <taxon>Pipinae</taxon>
        <taxon>Hymenochirus</taxon>
    </lineage>
</organism>
<comment type="caution">
    <text evidence="11">The sequence shown here is derived from an EMBL/GenBank/DDBJ whole genome shotgun (WGS) entry which is preliminary data.</text>
</comment>
<reference evidence="11" key="1">
    <citation type="thesis" date="2020" institute="ProQuest LLC" country="789 East Eisenhower Parkway, Ann Arbor, MI, USA">
        <title>Comparative Genomics and Chromosome Evolution.</title>
        <authorList>
            <person name="Mudd A.B."/>
        </authorList>
    </citation>
    <scope>NUCLEOTIDE SEQUENCE</scope>
    <source>
        <strain evidence="11">Female2</strain>
        <tissue evidence="11">Blood</tissue>
    </source>
</reference>
<dbReference type="FunFam" id="3.90.176.10:FF:000001">
    <property type="entry name" value="NAD(P)(+)--arginine ADP-ribosyltransferase"/>
    <property type="match status" value="1"/>
</dbReference>
<feature type="non-terminal residue" evidence="11">
    <location>
        <position position="256"/>
    </location>
</feature>
<accession>A0A8T2IDX2</accession>
<gene>
    <name evidence="11" type="ORF">GDO86_018879</name>
</gene>
<dbReference type="GO" id="GO:0016779">
    <property type="term" value="F:nucleotidyltransferase activity"/>
    <property type="evidence" value="ECO:0007669"/>
    <property type="project" value="UniProtKB-KW"/>
</dbReference>
<dbReference type="AlphaFoldDB" id="A0A8T2IDX2"/>
<evidence type="ECO:0000256" key="10">
    <source>
        <dbReference type="RuleBase" id="RU361228"/>
    </source>
</evidence>
<dbReference type="PANTHER" id="PTHR10339:SF24">
    <property type="entry name" value="T-CELL ECTO-ADP-RIBOSYLTRANSFERASE 1-RELATED"/>
    <property type="match status" value="1"/>
</dbReference>
<evidence type="ECO:0000313" key="11">
    <source>
        <dbReference type="EMBL" id="KAG8429907.1"/>
    </source>
</evidence>
<keyword evidence="3 10" id="KW-0808">Transferase</keyword>
<evidence type="ECO:0000313" key="12">
    <source>
        <dbReference type="Proteomes" id="UP000812440"/>
    </source>
</evidence>
<dbReference type="PRINTS" id="PR00970">
    <property type="entry name" value="RIBTRNSFRASE"/>
</dbReference>
<evidence type="ECO:0000256" key="5">
    <source>
        <dbReference type="ARBA" id="ARBA00022729"/>
    </source>
</evidence>
<dbReference type="Proteomes" id="UP000812440">
    <property type="component" value="Unassembled WGS sequence"/>
</dbReference>
<dbReference type="EC" id="2.4.2.31" evidence="10"/>
<evidence type="ECO:0000256" key="9">
    <source>
        <dbReference type="ARBA" id="ARBA00047597"/>
    </source>
</evidence>
<comment type="catalytic activity">
    <reaction evidence="9 10">
        <text>L-arginyl-[protein] + NAD(+) = N(omega)-(ADP-D-ribosyl)-L-arginyl-[protein] + nicotinamide + H(+)</text>
        <dbReference type="Rhea" id="RHEA:19149"/>
        <dbReference type="Rhea" id="RHEA-COMP:10532"/>
        <dbReference type="Rhea" id="RHEA-COMP:15087"/>
        <dbReference type="ChEBI" id="CHEBI:15378"/>
        <dbReference type="ChEBI" id="CHEBI:17154"/>
        <dbReference type="ChEBI" id="CHEBI:29965"/>
        <dbReference type="ChEBI" id="CHEBI:57540"/>
        <dbReference type="ChEBI" id="CHEBI:142554"/>
        <dbReference type="EC" id="2.4.2.31"/>
    </reaction>
</comment>
<evidence type="ECO:0000256" key="6">
    <source>
        <dbReference type="ARBA" id="ARBA00022857"/>
    </source>
</evidence>
<evidence type="ECO:0000256" key="1">
    <source>
        <dbReference type="ARBA" id="ARBA00009558"/>
    </source>
</evidence>
<evidence type="ECO:0000256" key="4">
    <source>
        <dbReference type="ARBA" id="ARBA00022695"/>
    </source>
</evidence>
<keyword evidence="12" id="KW-1185">Reference proteome</keyword>
<feature type="non-terminal residue" evidence="11">
    <location>
        <position position="1"/>
    </location>
</feature>
<dbReference type="SUPFAM" id="SSF56399">
    <property type="entry name" value="ADP-ribosylation"/>
    <property type="match status" value="1"/>
</dbReference>
<keyword evidence="6 10" id="KW-0521">NADP</keyword>
<dbReference type="InterPro" id="IPR000768">
    <property type="entry name" value="ART"/>
</dbReference>
<dbReference type="PANTHER" id="PTHR10339">
    <property type="entry name" value="ADP-RIBOSYLTRANSFERASE"/>
    <property type="match status" value="1"/>
</dbReference>
<keyword evidence="5" id="KW-0732">Signal</keyword>
<sequence length="256" mass="29979">SISVGNRLSLQRDAIEATYLSKDPAIFDDQYHGCEDEMETIITDGLLDKELEINPHFKSAWEEATSKWKYDIKAKVQLTLPYGFKDEYGIAIVAYTGSIHSELTKAARAVGTSRSNYMNNFHFKSFHYYLTMALRKLMTVCSNRKVYRGVKKVHFMPPKKGDKLRFGQFTSTSYNKRVARNFGTASFFEIRTCYGVPIQRFSQYPYEEEVLLMGNEIFTVRKYNWRSHTFLLESARDIDSFFKCAYFEHIDLSYFW</sequence>
<dbReference type="EMBL" id="JAACNH010002067">
    <property type="protein sequence ID" value="KAG8429907.1"/>
    <property type="molecule type" value="Genomic_DNA"/>
</dbReference>
<keyword evidence="4" id="KW-0548">Nucleotidyltransferase</keyword>
<protein>
    <recommendedName>
        <fullName evidence="10">NAD(P)(+)--arginine ADP-ribosyltransferase</fullName>
        <ecNumber evidence="10">2.4.2.31</ecNumber>
    </recommendedName>
    <alternativeName>
        <fullName evidence="10">Mono(ADP-ribosyl)transferase</fullName>
    </alternativeName>
</protein>
<evidence type="ECO:0000256" key="8">
    <source>
        <dbReference type="ARBA" id="ARBA00023157"/>
    </source>
</evidence>
<dbReference type="InterPro" id="IPR050999">
    <property type="entry name" value="ADP-ribosyltransferase_ARG"/>
</dbReference>
<dbReference type="Pfam" id="PF01129">
    <property type="entry name" value="ART"/>
    <property type="match status" value="1"/>
</dbReference>
<keyword evidence="8" id="KW-1015">Disulfide bond</keyword>